<dbReference type="InterPro" id="IPR002656">
    <property type="entry name" value="Acyl_transf_3_dom"/>
</dbReference>
<sequence length="346" mass="40417">MSEQKNDMVIDMKRDFYFDNAKFILICLVVFGHFIQPFIHDHKLISTIYQFVYSFHMPAFILIAGYFAKGIKEDGYIMKITKKLLLPYLIFQSIYSIYYYFLYSGNELYIQPFNPHWSLWFLISLFCWNLLLYVFSKIHPFVAISIAILMGIAIGYFPFVGNFLSISRTFVFLPLFLLGYFAKKKHFIYLKQPATMIVSAICLIIIFAIYYLNPEINTGWLLGSKAYAALDMVQIGGMIRLCFYCVSILSTFSFLSIIPKSKYFFTKWGTRTLYVYLLHGFAIKYFRNSEWLEVVKESADFIFISLASLGLTLLLSSNLIKAISQPLIELRMTFLKKSVYSMFNTK</sequence>
<feature type="transmembrane region" description="Helical" evidence="3">
    <location>
        <begin position="141"/>
        <end position="159"/>
    </location>
</feature>
<dbReference type="Pfam" id="PF01757">
    <property type="entry name" value="Acyl_transf_3"/>
    <property type="match status" value="1"/>
</dbReference>
<keyword evidence="5" id="KW-0808">Transferase</keyword>
<feature type="transmembrane region" description="Helical" evidence="3">
    <location>
        <begin position="165"/>
        <end position="182"/>
    </location>
</feature>
<dbReference type="AlphaFoldDB" id="A0AAW5EB19"/>
<feature type="transmembrane region" description="Helical" evidence="3">
    <location>
        <begin position="84"/>
        <end position="102"/>
    </location>
</feature>
<name>A0AAW5EB19_9BACI</name>
<feature type="transmembrane region" description="Helical" evidence="3">
    <location>
        <begin position="21"/>
        <end position="39"/>
    </location>
</feature>
<evidence type="ECO:0000313" key="5">
    <source>
        <dbReference type="EMBL" id="MCH1626358.1"/>
    </source>
</evidence>
<accession>A0AAW5EB19</accession>
<gene>
    <name evidence="5" type="ORF">MJG50_13550</name>
</gene>
<dbReference type="PANTHER" id="PTHR37312:SF1">
    <property type="entry name" value="MEMBRANE-BOUND ACYLTRANSFERASE YKRP-RELATED"/>
    <property type="match status" value="1"/>
</dbReference>
<feature type="transmembrane region" description="Helical" evidence="3">
    <location>
        <begin position="232"/>
        <end position="256"/>
    </location>
</feature>
<keyword evidence="3" id="KW-1133">Transmembrane helix</keyword>
<feature type="domain" description="Acyltransferase 3" evidence="4">
    <location>
        <begin position="17"/>
        <end position="315"/>
    </location>
</feature>
<keyword evidence="3" id="KW-0812">Transmembrane</keyword>
<dbReference type="PANTHER" id="PTHR37312">
    <property type="entry name" value="MEMBRANE-BOUND ACYLTRANSFERASE YKRP-RELATED"/>
    <property type="match status" value="1"/>
</dbReference>
<feature type="transmembrane region" description="Helical" evidence="3">
    <location>
        <begin position="51"/>
        <end position="68"/>
    </location>
</feature>
<comment type="subcellular location">
    <subcellularLocation>
        <location evidence="1">Membrane</location>
    </subcellularLocation>
</comment>
<evidence type="ECO:0000313" key="6">
    <source>
        <dbReference type="Proteomes" id="UP001431131"/>
    </source>
</evidence>
<dbReference type="RefSeq" id="WP_240256274.1">
    <property type="nucleotide sequence ID" value="NZ_JAKTTI010000021.1"/>
</dbReference>
<proteinExistence type="inferred from homology"/>
<dbReference type="GO" id="GO:0016747">
    <property type="term" value="F:acyltransferase activity, transferring groups other than amino-acyl groups"/>
    <property type="evidence" value="ECO:0007669"/>
    <property type="project" value="InterPro"/>
</dbReference>
<dbReference type="EMBL" id="JAKTTI010000021">
    <property type="protein sequence ID" value="MCH1626358.1"/>
    <property type="molecule type" value="Genomic_DNA"/>
</dbReference>
<evidence type="ECO:0000256" key="3">
    <source>
        <dbReference type="SAM" id="Phobius"/>
    </source>
</evidence>
<dbReference type="InterPro" id="IPR052734">
    <property type="entry name" value="Nod_factor_acetyltransferase"/>
</dbReference>
<keyword evidence="3" id="KW-0472">Membrane</keyword>
<comment type="caution">
    <text evidence="5">The sequence shown here is derived from an EMBL/GenBank/DDBJ whole genome shotgun (WGS) entry which is preliminary data.</text>
</comment>
<feature type="transmembrane region" description="Helical" evidence="3">
    <location>
        <begin position="194"/>
        <end position="212"/>
    </location>
</feature>
<protein>
    <submittedName>
        <fullName evidence="5">Acyltransferase family protein</fullName>
    </submittedName>
</protein>
<feature type="transmembrane region" description="Helical" evidence="3">
    <location>
        <begin position="117"/>
        <end position="134"/>
    </location>
</feature>
<comment type="similarity">
    <text evidence="2">Belongs to the acyltransferase 3 family.</text>
</comment>
<keyword evidence="6" id="KW-1185">Reference proteome</keyword>
<evidence type="ECO:0000259" key="4">
    <source>
        <dbReference type="Pfam" id="PF01757"/>
    </source>
</evidence>
<dbReference type="Proteomes" id="UP001431131">
    <property type="component" value="Unassembled WGS sequence"/>
</dbReference>
<evidence type="ECO:0000256" key="1">
    <source>
        <dbReference type="ARBA" id="ARBA00004370"/>
    </source>
</evidence>
<evidence type="ECO:0000256" key="2">
    <source>
        <dbReference type="ARBA" id="ARBA00007400"/>
    </source>
</evidence>
<organism evidence="5 6">
    <name type="scientific">Fredinandcohnia quinoae</name>
    <dbReference type="NCBI Taxonomy" id="2918902"/>
    <lineage>
        <taxon>Bacteria</taxon>
        <taxon>Bacillati</taxon>
        <taxon>Bacillota</taxon>
        <taxon>Bacilli</taxon>
        <taxon>Bacillales</taxon>
        <taxon>Bacillaceae</taxon>
        <taxon>Fredinandcohnia</taxon>
    </lineage>
</organism>
<reference evidence="5" key="1">
    <citation type="submission" date="2022-02" db="EMBL/GenBank/DDBJ databases">
        <title>Fredinandcohnia quinoae sp. nov. isolated from Chenopodium quinoa seeds.</title>
        <authorList>
            <person name="Saati-Santamaria Z."/>
            <person name="Flores-Felix J.D."/>
            <person name="Igual J.M."/>
            <person name="Velazquez E."/>
            <person name="Garcia-Fraile P."/>
            <person name="Martinez-Molina E."/>
        </authorList>
    </citation>
    <scope>NUCLEOTIDE SEQUENCE</scope>
    <source>
        <strain evidence="5">SECRCQ15</strain>
    </source>
</reference>
<keyword evidence="5" id="KW-0012">Acyltransferase</keyword>